<proteinExistence type="predicted"/>
<dbReference type="AlphaFoldDB" id="A0AAQ3JNF6"/>
<evidence type="ECO:0000313" key="1">
    <source>
        <dbReference type="EMBL" id="WOK92177.1"/>
    </source>
</evidence>
<dbReference type="EMBL" id="CP136890">
    <property type="protein sequence ID" value="WOK92177.1"/>
    <property type="molecule type" value="Genomic_DNA"/>
</dbReference>
<accession>A0AAQ3JNF6</accession>
<sequence length="122" mass="13256">MPSAPTSPLVATSGGVCGPYMGWWNGHAHYPENCIAEFPTQMYIEPLFRSDPCELHRLMQKPSTATSWAVNTTATPPFLGPALAASSDICDILSDLPKEHSSSETWPASKMLVFVFFPALAK</sequence>
<keyword evidence="2" id="KW-1185">Reference proteome</keyword>
<gene>
    <name evidence="1" type="ORF">Cni_G00868</name>
</gene>
<protein>
    <submittedName>
        <fullName evidence="1">Uncharacterized protein</fullName>
    </submittedName>
</protein>
<dbReference type="Proteomes" id="UP001327560">
    <property type="component" value="Chromosome 1"/>
</dbReference>
<organism evidence="1 2">
    <name type="scientific">Canna indica</name>
    <name type="common">Indian-shot</name>
    <dbReference type="NCBI Taxonomy" id="4628"/>
    <lineage>
        <taxon>Eukaryota</taxon>
        <taxon>Viridiplantae</taxon>
        <taxon>Streptophyta</taxon>
        <taxon>Embryophyta</taxon>
        <taxon>Tracheophyta</taxon>
        <taxon>Spermatophyta</taxon>
        <taxon>Magnoliopsida</taxon>
        <taxon>Liliopsida</taxon>
        <taxon>Zingiberales</taxon>
        <taxon>Cannaceae</taxon>
        <taxon>Canna</taxon>
    </lineage>
</organism>
<name>A0AAQ3JNF6_9LILI</name>
<evidence type="ECO:0000313" key="2">
    <source>
        <dbReference type="Proteomes" id="UP001327560"/>
    </source>
</evidence>
<reference evidence="1 2" key="1">
    <citation type="submission" date="2023-10" db="EMBL/GenBank/DDBJ databases">
        <title>Chromosome-scale genome assembly provides insights into flower coloration mechanisms of Canna indica.</title>
        <authorList>
            <person name="Li C."/>
        </authorList>
    </citation>
    <scope>NUCLEOTIDE SEQUENCE [LARGE SCALE GENOMIC DNA]</scope>
    <source>
        <tissue evidence="1">Flower</tissue>
    </source>
</reference>